<dbReference type="Gramene" id="TVU46573">
    <property type="protein sequence ID" value="TVU46573"/>
    <property type="gene ID" value="EJB05_06115"/>
</dbReference>
<feature type="non-terminal residue" evidence="2">
    <location>
        <position position="1"/>
    </location>
</feature>
<sequence>GQWLAVPLLEALQERVDVLALVDGIEHLVELLAGRPRLLAGQVLRPELLAHEPVQRVRAALGDPVGDRRGAVLDGGPRGLDRLGQRGAQLLLELGDLGEHGGMGVELGGAVGEGAPHEHVAQLLHERVFGAAGVVGVGEHGLALDLHEHVLLAEPRGVEVTSGVGLGVELGGAVGEGALDEHVAKLLHERVVGAAGVVGVREHGLALDLHEHVLLAEPGGVEVARGGVGAQRPLGHRRHAALDGALDVLLDVAKVDGLAQRDEERGAHELENVDGLGGLPGGDEAEGVDVLVVLLRALHVVGDRVAQELQLRAVGRHGDLGALEAVVQARVPATRQVGGQAVVVEVVDELGELREHELADGGDGEAGVVHGHADGRALEVAAVDRLAAGDVDERVVVDGVDLALDGFGGGADDLDLGPEPLRRRAERVPVLLRLHQRVQLAHLLGELHVGAAFQEVLHDGGRLDLARVVLELVGEVVRVLGLPVHHLAEHGGEHLGEDGQDVGLEQHGGREPGPHGRAVHHGEPFLGLQLEEATLDSRDPERLGRVHLAAVRRHRHRVLAAGDEPRDVGERHEVARRGDGAPQRQARRHVGVEQLRHRLQDLEPDARVALQQRVDADEHGGRVASAGSTWPLSPAVPKAPALRKRMSSLCSAPPSLVRLWDVAPKPVVTP</sequence>
<feature type="region of interest" description="Disordered" evidence="1">
    <location>
        <begin position="491"/>
        <end position="521"/>
    </location>
</feature>
<reference evidence="2 3" key="1">
    <citation type="journal article" date="2019" name="Sci. Rep.">
        <title>A high-quality genome of Eragrostis curvula grass provides insights into Poaceae evolution and supports new strategies to enhance forage quality.</title>
        <authorList>
            <person name="Carballo J."/>
            <person name="Santos B.A.C.M."/>
            <person name="Zappacosta D."/>
            <person name="Garbus I."/>
            <person name="Selva J.P."/>
            <person name="Gallo C.A."/>
            <person name="Diaz A."/>
            <person name="Albertini E."/>
            <person name="Caccamo M."/>
            <person name="Echenique V."/>
        </authorList>
    </citation>
    <scope>NUCLEOTIDE SEQUENCE [LARGE SCALE GENOMIC DNA]</scope>
    <source>
        <strain evidence="3">cv. Victoria</strain>
        <tissue evidence="2">Leaf</tissue>
    </source>
</reference>
<protein>
    <submittedName>
        <fullName evidence="2">Uncharacterized protein</fullName>
    </submittedName>
</protein>
<gene>
    <name evidence="2" type="ORF">EJB05_06115</name>
</gene>
<dbReference type="EMBL" id="RWGY01000004">
    <property type="protein sequence ID" value="TVU46573.1"/>
    <property type="molecule type" value="Genomic_DNA"/>
</dbReference>
<dbReference type="Proteomes" id="UP000324897">
    <property type="component" value="Chromosome 5"/>
</dbReference>
<keyword evidence="3" id="KW-1185">Reference proteome</keyword>
<proteinExistence type="predicted"/>
<name>A0A5J9WEV8_9POAL</name>
<evidence type="ECO:0000256" key="1">
    <source>
        <dbReference type="SAM" id="MobiDB-lite"/>
    </source>
</evidence>
<organism evidence="2 3">
    <name type="scientific">Eragrostis curvula</name>
    <name type="common">weeping love grass</name>
    <dbReference type="NCBI Taxonomy" id="38414"/>
    <lineage>
        <taxon>Eukaryota</taxon>
        <taxon>Viridiplantae</taxon>
        <taxon>Streptophyta</taxon>
        <taxon>Embryophyta</taxon>
        <taxon>Tracheophyta</taxon>
        <taxon>Spermatophyta</taxon>
        <taxon>Magnoliopsida</taxon>
        <taxon>Liliopsida</taxon>
        <taxon>Poales</taxon>
        <taxon>Poaceae</taxon>
        <taxon>PACMAD clade</taxon>
        <taxon>Chloridoideae</taxon>
        <taxon>Eragrostideae</taxon>
        <taxon>Eragrostidinae</taxon>
        <taxon>Eragrostis</taxon>
    </lineage>
</organism>
<dbReference type="OrthoDB" id="10687864at2759"/>
<accession>A0A5J9WEV8</accession>
<feature type="compositionally biased region" description="Basic and acidic residues" evidence="1">
    <location>
        <begin position="565"/>
        <end position="579"/>
    </location>
</feature>
<evidence type="ECO:0000313" key="3">
    <source>
        <dbReference type="Proteomes" id="UP000324897"/>
    </source>
</evidence>
<dbReference type="AlphaFoldDB" id="A0A5J9WEV8"/>
<feature type="region of interest" description="Disordered" evidence="1">
    <location>
        <begin position="565"/>
        <end position="588"/>
    </location>
</feature>
<evidence type="ECO:0000313" key="2">
    <source>
        <dbReference type="EMBL" id="TVU46573.1"/>
    </source>
</evidence>
<comment type="caution">
    <text evidence="2">The sequence shown here is derived from an EMBL/GenBank/DDBJ whole genome shotgun (WGS) entry which is preliminary data.</text>
</comment>